<dbReference type="Gramene" id="PNW82674">
    <property type="protein sequence ID" value="PNW82674"/>
    <property type="gene ID" value="CHLRE_06g289000v5"/>
</dbReference>
<keyword evidence="3" id="KW-1185">Reference proteome</keyword>
<name>A0A2K3DQ51_CHLRE</name>
<feature type="compositionally biased region" description="Low complexity" evidence="1">
    <location>
        <begin position="794"/>
        <end position="816"/>
    </location>
</feature>
<feature type="region of interest" description="Disordered" evidence="1">
    <location>
        <begin position="958"/>
        <end position="978"/>
    </location>
</feature>
<evidence type="ECO:0000256" key="1">
    <source>
        <dbReference type="SAM" id="MobiDB-lite"/>
    </source>
</evidence>
<dbReference type="STRING" id="3055.A0A2K3DQ51"/>
<feature type="compositionally biased region" description="Low complexity" evidence="1">
    <location>
        <begin position="2448"/>
        <end position="2477"/>
    </location>
</feature>
<dbReference type="InParanoid" id="A0A2K3DQ51"/>
<dbReference type="InterPro" id="IPR051647">
    <property type="entry name" value="Mediator_comp_sub12"/>
</dbReference>
<feature type="compositionally biased region" description="Low complexity" evidence="1">
    <location>
        <begin position="709"/>
        <end position="728"/>
    </location>
</feature>
<sequence>MAAGQDLDINGLRVENDPADCTLRVTVHPLEASVLRLRQLLEQLYAHPCCSDTAATAYSLACDVLSCAASSCELWRAQLLRHHTEGSHGGLLASVLASLHVLDCVKDSKAALRDILVASGGGDGDEQQQQLRAAVQDFVGMPAACILLLRDLLLEDAATASDAKQALLQLLPLQLEAVEGGGSGMAGGKDKPRMSLITKLGLGSGRQTAGCDGRNCISSGEGSASVRYSNRIALSLMVYLYCCADSAEQAHQALMVPANAEDATSSVNGGNSGTGVTPSGSKAAAQAAQKLLKACAAALRAAPVVPGFGDVPVDLLRPLQGLPQLVGGGAPWEAASGALLLPDAAALEERYGMSLVSVYAAHDYGLMVEQLLALKLQVEAAGAAATAAAPLNVVPRSSDDTSCKHAEAEGGIGAATYAALLALPQPAQTALGRSAAGVAGRALRLLQDWQTAVLQLDALRTWQQQQRRMREAEEAAEGSGRGAATALPSTSRCALTGTDATDVVRMVAYIKGLTGLLQESLPWMEPLLAAHCAAQLGQLLSGVLVPVAQGALAMPPALDSAGTAATAFGLPPPSPSRARDDGLAMVPTPSGGVAPDSIFATLAEPPVGGAGGSSAALARGLGRLWKAKATSHRHNESSEAVVDIRSLTPPGATAEGEPEADDADTPGTPLGPPPQGIPADWTPSRVNDFQPDPYTRLRDWFASGTGNTPQKGAGPAPGGEPCAMAMLGAPPLDLDAPLATVMEGHTPRSGAGTPVPDSGSRQRPPRPGASPGGLAHVSAGSPSTNRGLPPLPRQSPQQQQQQHNTPGGTTDATGTEEAGRGEDVECTVSSASEQDPMELVGVQPGNQVHASLDSDNFARYQAGMPGYGYGHTGLCPQQLGAPQPPLGAAPAASFWLQEGGGHGGFAAPALDDHLTAAQAAAWSGHGDAPGSSAGGSGGGACLTNPLFVYPSEGGRLVAAGATNPPQQQRGRSPPPQGTVAIWVAGKSGGGAATHAPAPALPLHQEDGDLHMYGGAGLLGAYAPDTQALGTGEGAAAQPGGNASGANKKGSSRFRSIKKLFGIKRAPASSSGDNGTGKDSQQQQQLPHAGNYLCAPSEAVDRAQYGFDAPALGDLHVPNLNEHGNASHVSPMSVPPAIHGYGGVPLPYGGEQQQQYCMGVGEVGVVLDEVATGATASGQQERALREGLHRDGAFAVLSVGPGGGQHKEANGSGGVVGKGQQQQQQQLGRFLEVVAQASRQRDERSCSRLQRLAMELQALLTSAGYAPGSNGRAAAQLSAVTSSVEPPGAVEAVGAAGSSQKASTSLGGAKASIKKLVTSFKGRSSGGRQASVAGAHQDLPGPPVLASPTETGMVSGPCGDASTAGAQQLAALEEQDVPRLKLALEEMAAELAALVAHRRVLPRAGKAGSSASGPSLVSLLALSSEVQTFLAQSLPPLLPLLAFRTNVSASADLSALLATDPARATSPYSLGNTRQSSSDARGSMPWELVCRGVLATAADMGGNDGSDARRGGASGVPLAAALTAMSLFGDAVDTAQAQELRSDCPDTQNALARQQQLYRRQAKWCLDTFVHAAARRVWATYKAQALRSELGVAVPLGAPDVVPDTSAFQDLLQLQPQQHQCADTRCADARALVQLQALVAPVGGSAGAPELQARLAVAVDDLVRQCAARTAALAVGSDLTALAAVKQQVDVLSGAVAQLRLELPGVRPWADTWLGALAAAAASAPTCAPIAEAAAATAAAVAQGCSAAAAAAAAAAAGGDGVGLDVEDILLTHVTSEGVLRALSTWAYDMRAVQFSPTKHTTNYWEQLCRASAAFQAVASPPVHRLDGADLALAAATAAGGDGSSRGVGGTFGRPQVLALYSLLGLDGVGRLVASMRSHITSLLTDASPLLRRVHELYDGGVAGPRGPGLRGAGGAVGFLQLQQRWLRDRGHTDMLVSANRAMQALGNSVAAVALVDSVLAELAASRAPHLLPLAASTLQADQCAHAALQAMANAESAAAGASSLLPPLAVPAVAPPPTGTGLAGLLLGLQGGLPPGLAGASQPAVAAAALVQERLKEQLPPAFGLPGLWRAMYEAVHQQQQAAQQPQHHQQQRQAYPQQPAQQPQQLLFVPARLWCVLQTQLCCLTAEEQVVHAANVGDGVYVAAAAVVQLAAGAPLTPGSVLLGDTTTALQQAAALEAIKAELAAVSAPGGASTGQSAATAAAAATLEQLQAWSARAELVRSSWDTAVQLTVGAGTTAARLASEPQPDRAALLASCLSQPPLTAGPPDPWMGLVAQAALAGAAMQLRAATPQPPSVSVPSQQVPGGGPGGFSVGGRAGQAGGGSVVPPSSAAGGRLPPGAVRMHSTMRLLVPQQQGSQPQRGAPLPSRNSSGPGTAAMGAGGALDPSRVLASQPPQPSRQLLSAKSFSGAISGPTEPDMSSAGAASVAAAAAAAAAAAGRSHDSGVPPLAAGPLMGPAWNPQQQLQQQAAPGQQALRPSPFVMQQQAAAMQVQVQQLSAQARGMHLGDPAITTATAAAEYGAGPPLLHLQQQLRLQHSTGSHAMQSAHHAYGGAMAAAAMAQPDPPLNSYLSYGSAGGGASSSHGTAMGSLGGAGMPPPSTAYGSGGYGAAPMPNIFSFAGNGGAGSGPVFMGGGVEYDGGNGAVQSRAQYGSDFAE</sequence>
<proteinExistence type="predicted"/>
<dbReference type="PANTHER" id="PTHR46007">
    <property type="entry name" value="MEDIATOR OF RNA POLYMERASE II TRANSCRIPTION SUBUNIT 12"/>
    <property type="match status" value="1"/>
</dbReference>
<organism evidence="2 3">
    <name type="scientific">Chlamydomonas reinhardtii</name>
    <name type="common">Chlamydomonas smithii</name>
    <dbReference type="NCBI Taxonomy" id="3055"/>
    <lineage>
        <taxon>Eukaryota</taxon>
        <taxon>Viridiplantae</taxon>
        <taxon>Chlorophyta</taxon>
        <taxon>core chlorophytes</taxon>
        <taxon>Chlorophyceae</taxon>
        <taxon>CS clade</taxon>
        <taxon>Chlamydomonadales</taxon>
        <taxon>Chlamydomonadaceae</taxon>
        <taxon>Chlamydomonas</taxon>
    </lineage>
</organism>
<feature type="region of interest" description="Disordered" evidence="1">
    <location>
        <begin position="1029"/>
        <end position="1050"/>
    </location>
</feature>
<feature type="region of interest" description="Disordered" evidence="1">
    <location>
        <begin position="2442"/>
        <end position="2477"/>
    </location>
</feature>
<dbReference type="ExpressionAtlas" id="A0A2K3DQ51">
    <property type="expression patterns" value="differential"/>
</dbReference>
<dbReference type="OrthoDB" id="534644at2759"/>
<feature type="region of interest" description="Disordered" evidence="1">
    <location>
        <begin position="1321"/>
        <end position="1340"/>
    </location>
</feature>
<gene>
    <name evidence="2" type="ORF">CHLRE_06g289000v5</name>
</gene>
<dbReference type="OMA" id="RQAKWCL"/>
<dbReference type="EMBL" id="CM008967">
    <property type="protein sequence ID" value="PNW82674.1"/>
    <property type="molecule type" value="Genomic_DNA"/>
</dbReference>
<feature type="region of interest" description="Disordered" evidence="1">
    <location>
        <begin position="629"/>
        <end position="728"/>
    </location>
</feature>
<feature type="region of interest" description="Disordered" evidence="1">
    <location>
        <begin position="2291"/>
        <end position="2341"/>
    </location>
</feature>
<evidence type="ECO:0000313" key="3">
    <source>
        <dbReference type="Proteomes" id="UP000006906"/>
    </source>
</evidence>
<reference evidence="2 3" key="1">
    <citation type="journal article" date="2007" name="Science">
        <title>The Chlamydomonas genome reveals the evolution of key animal and plant functions.</title>
        <authorList>
            <person name="Merchant S.S."/>
            <person name="Prochnik S.E."/>
            <person name="Vallon O."/>
            <person name="Harris E.H."/>
            <person name="Karpowicz S.J."/>
            <person name="Witman G.B."/>
            <person name="Terry A."/>
            <person name="Salamov A."/>
            <person name="Fritz-Laylin L.K."/>
            <person name="Marechal-Drouard L."/>
            <person name="Marshall W.F."/>
            <person name="Qu L.H."/>
            <person name="Nelson D.R."/>
            <person name="Sanderfoot A.A."/>
            <person name="Spalding M.H."/>
            <person name="Kapitonov V.V."/>
            <person name="Ren Q."/>
            <person name="Ferris P."/>
            <person name="Lindquist E."/>
            <person name="Shapiro H."/>
            <person name="Lucas S.M."/>
            <person name="Grimwood J."/>
            <person name="Schmutz J."/>
            <person name="Cardol P."/>
            <person name="Cerutti H."/>
            <person name="Chanfreau G."/>
            <person name="Chen C.L."/>
            <person name="Cognat V."/>
            <person name="Croft M.T."/>
            <person name="Dent R."/>
            <person name="Dutcher S."/>
            <person name="Fernandez E."/>
            <person name="Fukuzawa H."/>
            <person name="Gonzalez-Ballester D."/>
            <person name="Gonzalez-Halphen D."/>
            <person name="Hallmann A."/>
            <person name="Hanikenne M."/>
            <person name="Hippler M."/>
            <person name="Inwood W."/>
            <person name="Jabbari K."/>
            <person name="Kalanon M."/>
            <person name="Kuras R."/>
            <person name="Lefebvre P.A."/>
            <person name="Lemaire S.D."/>
            <person name="Lobanov A.V."/>
            <person name="Lohr M."/>
            <person name="Manuell A."/>
            <person name="Meier I."/>
            <person name="Mets L."/>
            <person name="Mittag M."/>
            <person name="Mittelmeier T."/>
            <person name="Moroney J.V."/>
            <person name="Moseley J."/>
            <person name="Napoli C."/>
            <person name="Nedelcu A.M."/>
            <person name="Niyogi K."/>
            <person name="Novoselov S.V."/>
            <person name="Paulsen I.T."/>
            <person name="Pazour G."/>
            <person name="Purton S."/>
            <person name="Ral J.P."/>
            <person name="Riano-Pachon D.M."/>
            <person name="Riekhof W."/>
            <person name="Rymarquis L."/>
            <person name="Schroda M."/>
            <person name="Stern D."/>
            <person name="Umen J."/>
            <person name="Willows R."/>
            <person name="Wilson N."/>
            <person name="Zimmer S.L."/>
            <person name="Allmer J."/>
            <person name="Balk J."/>
            <person name="Bisova K."/>
            <person name="Chen C.J."/>
            <person name="Elias M."/>
            <person name="Gendler K."/>
            <person name="Hauser C."/>
            <person name="Lamb M.R."/>
            <person name="Ledford H."/>
            <person name="Long J.C."/>
            <person name="Minagawa J."/>
            <person name="Page M.D."/>
            <person name="Pan J."/>
            <person name="Pootakham W."/>
            <person name="Roje S."/>
            <person name="Rose A."/>
            <person name="Stahlberg E."/>
            <person name="Terauchi A.M."/>
            <person name="Yang P."/>
            <person name="Ball S."/>
            <person name="Bowler C."/>
            <person name="Dieckmann C.L."/>
            <person name="Gladyshev V.N."/>
            <person name="Green P."/>
            <person name="Jorgensen R."/>
            <person name="Mayfield S."/>
            <person name="Mueller-Roeber B."/>
            <person name="Rajamani S."/>
            <person name="Sayre R.T."/>
            <person name="Brokstein P."/>
            <person name="Dubchak I."/>
            <person name="Goodstein D."/>
            <person name="Hornick L."/>
            <person name="Huang Y.W."/>
            <person name="Jhaveri J."/>
            <person name="Luo Y."/>
            <person name="Martinez D."/>
            <person name="Ngau W.C."/>
            <person name="Otillar B."/>
            <person name="Poliakov A."/>
            <person name="Porter A."/>
            <person name="Szajkowski L."/>
            <person name="Werner G."/>
            <person name="Zhou K."/>
            <person name="Grigoriev I.V."/>
            <person name="Rokhsar D.S."/>
            <person name="Grossman A.R."/>
        </authorList>
    </citation>
    <scope>NUCLEOTIDE SEQUENCE [LARGE SCALE GENOMIC DNA]</scope>
    <source>
        <strain evidence="3">CC-503</strain>
    </source>
</reference>
<dbReference type="KEGG" id="cre:CHLRE_06g289000v5"/>
<dbReference type="Proteomes" id="UP000006906">
    <property type="component" value="Chromosome 6"/>
</dbReference>
<dbReference type="PANTHER" id="PTHR46007:SF8">
    <property type="entry name" value="C2H2-TYPE DOMAIN-CONTAINING PROTEIN"/>
    <property type="match status" value="1"/>
</dbReference>
<protein>
    <submittedName>
        <fullName evidence="2">Uncharacterized protein</fullName>
    </submittedName>
</protein>
<feature type="region of interest" description="Disordered" evidence="1">
    <location>
        <begin position="742"/>
        <end position="834"/>
    </location>
</feature>
<evidence type="ECO:0000313" key="2">
    <source>
        <dbReference type="EMBL" id="PNW82674.1"/>
    </source>
</evidence>
<dbReference type="RefSeq" id="XP_042924095.1">
    <property type="nucleotide sequence ID" value="XM_043063389.1"/>
</dbReference>
<feature type="compositionally biased region" description="Gly residues" evidence="1">
    <location>
        <begin position="2305"/>
        <end position="2325"/>
    </location>
</feature>
<feature type="compositionally biased region" description="Polar residues" evidence="1">
    <location>
        <begin position="1067"/>
        <end position="1085"/>
    </location>
</feature>
<accession>A0A2K3DQ51</accession>
<feature type="region of interest" description="Disordered" evidence="1">
    <location>
        <begin position="1064"/>
        <end position="1085"/>
    </location>
</feature>
<feature type="region of interest" description="Disordered" evidence="1">
    <location>
        <begin position="2079"/>
        <end position="2098"/>
    </location>
</feature>
<dbReference type="GeneID" id="5721060"/>
<feature type="region of interest" description="Disordered" evidence="1">
    <location>
        <begin position="2353"/>
        <end position="2403"/>
    </location>
</feature>